<gene>
    <name evidence="1" type="ORF">GCM10009680_86850</name>
</gene>
<proteinExistence type="predicted"/>
<reference evidence="1 2" key="1">
    <citation type="journal article" date="2019" name="Int. J. Syst. Evol. Microbiol.">
        <title>The Global Catalogue of Microorganisms (GCM) 10K type strain sequencing project: providing services to taxonomists for standard genome sequencing and annotation.</title>
        <authorList>
            <consortium name="The Broad Institute Genomics Platform"/>
            <consortium name="The Broad Institute Genome Sequencing Center for Infectious Disease"/>
            <person name="Wu L."/>
            <person name="Ma J."/>
        </authorList>
    </citation>
    <scope>NUCLEOTIDE SEQUENCE [LARGE SCALE GENOMIC DNA]</scope>
    <source>
        <strain evidence="1 2">JCM 13244</strain>
    </source>
</reference>
<accession>A0ABN2JN75</accession>
<evidence type="ECO:0000313" key="2">
    <source>
        <dbReference type="Proteomes" id="UP001499947"/>
    </source>
</evidence>
<evidence type="ECO:0000313" key="1">
    <source>
        <dbReference type="EMBL" id="GAA1732958.1"/>
    </source>
</evidence>
<protein>
    <submittedName>
        <fullName evidence="1">Uncharacterized protein</fullName>
    </submittedName>
</protein>
<dbReference type="EMBL" id="BAAALR010000165">
    <property type="protein sequence ID" value="GAA1732958.1"/>
    <property type="molecule type" value="Genomic_DNA"/>
</dbReference>
<comment type="caution">
    <text evidence="1">The sequence shown here is derived from an EMBL/GenBank/DDBJ whole genome shotgun (WGS) entry which is preliminary data.</text>
</comment>
<organism evidence="1 2">
    <name type="scientific">Streptomyces yatensis</name>
    <dbReference type="NCBI Taxonomy" id="155177"/>
    <lineage>
        <taxon>Bacteria</taxon>
        <taxon>Bacillati</taxon>
        <taxon>Actinomycetota</taxon>
        <taxon>Actinomycetes</taxon>
        <taxon>Kitasatosporales</taxon>
        <taxon>Streptomycetaceae</taxon>
        <taxon>Streptomyces</taxon>
        <taxon>Streptomyces violaceusniger group</taxon>
    </lineage>
</organism>
<sequence>MQGRAGCQQFAQEPTALTGFPAGEHLLELHLCRGLLDSRLSSQRVHDPGCFRVVDGHRGYDHVTVAAVELIAVVTGLVDGDPPACASAVVGGSLVVAATEVRSDKDCSPPLSAGPLRRVQE</sequence>
<name>A0ABN2JN75_9ACTN</name>
<dbReference type="Proteomes" id="UP001499947">
    <property type="component" value="Unassembled WGS sequence"/>
</dbReference>
<keyword evidence="2" id="KW-1185">Reference proteome</keyword>